<feature type="chain" id="PRO_5037732745" description="DUF4252 domain-containing protein" evidence="1">
    <location>
        <begin position="20"/>
        <end position="156"/>
    </location>
</feature>
<dbReference type="Pfam" id="PF14060">
    <property type="entry name" value="DUF4252"/>
    <property type="match status" value="1"/>
</dbReference>
<feature type="signal peptide" evidence="1">
    <location>
        <begin position="1"/>
        <end position="19"/>
    </location>
</feature>
<organism evidence="2 3">
    <name type="scientific">Echinicola pacifica</name>
    <dbReference type="NCBI Taxonomy" id="346377"/>
    <lineage>
        <taxon>Bacteria</taxon>
        <taxon>Pseudomonadati</taxon>
        <taxon>Bacteroidota</taxon>
        <taxon>Cytophagia</taxon>
        <taxon>Cytophagales</taxon>
        <taxon>Cyclobacteriaceae</taxon>
        <taxon>Echinicola</taxon>
    </lineage>
</organism>
<gene>
    <name evidence="2" type="ORF">GCM10007049_14170</name>
</gene>
<dbReference type="RefSeq" id="WP_018472023.1">
    <property type="nucleotide sequence ID" value="NZ_BMWX01000002.1"/>
</dbReference>
<accession>A0A918PTU0</accession>
<evidence type="ECO:0000313" key="2">
    <source>
        <dbReference type="EMBL" id="GGZ22507.1"/>
    </source>
</evidence>
<evidence type="ECO:0000313" key="3">
    <source>
        <dbReference type="Proteomes" id="UP000619457"/>
    </source>
</evidence>
<dbReference type="InterPro" id="IPR025348">
    <property type="entry name" value="DUF4252"/>
</dbReference>
<name>A0A918PTU0_9BACT</name>
<dbReference type="EMBL" id="BMWX01000002">
    <property type="protein sequence ID" value="GGZ22507.1"/>
    <property type="molecule type" value="Genomic_DNA"/>
</dbReference>
<sequence>MKTLFALILSLFVFGAVHAQSKSVQSLYEKYQDEEDFFNLNLSGNFFDFADGLDFDFDSQGIKAMTKSVDAMRFFKLPVSLSTAQSDFKQLQKGLKRENYELMMEMSEKDSEILIYSKGDDIISDLVLLIGNTEEDYMVVELQGEFESEAIANSLP</sequence>
<dbReference type="Proteomes" id="UP000619457">
    <property type="component" value="Unassembled WGS sequence"/>
</dbReference>
<dbReference type="AlphaFoldDB" id="A0A918PTU0"/>
<protein>
    <recommendedName>
        <fullName evidence="4">DUF4252 domain-containing protein</fullName>
    </recommendedName>
</protein>
<keyword evidence="1" id="KW-0732">Signal</keyword>
<evidence type="ECO:0008006" key="4">
    <source>
        <dbReference type="Google" id="ProtNLM"/>
    </source>
</evidence>
<proteinExistence type="predicted"/>
<evidence type="ECO:0000256" key="1">
    <source>
        <dbReference type="SAM" id="SignalP"/>
    </source>
</evidence>
<reference evidence="2" key="1">
    <citation type="journal article" date="2014" name="Int. J. Syst. Evol. Microbiol.">
        <title>Complete genome sequence of Corynebacterium casei LMG S-19264T (=DSM 44701T), isolated from a smear-ripened cheese.</title>
        <authorList>
            <consortium name="US DOE Joint Genome Institute (JGI-PGF)"/>
            <person name="Walter F."/>
            <person name="Albersmeier A."/>
            <person name="Kalinowski J."/>
            <person name="Ruckert C."/>
        </authorList>
    </citation>
    <scope>NUCLEOTIDE SEQUENCE</scope>
    <source>
        <strain evidence="2">KCTC 12368</strain>
    </source>
</reference>
<comment type="caution">
    <text evidence="2">The sequence shown here is derived from an EMBL/GenBank/DDBJ whole genome shotgun (WGS) entry which is preliminary data.</text>
</comment>
<reference evidence="2" key="2">
    <citation type="submission" date="2020-09" db="EMBL/GenBank/DDBJ databases">
        <authorList>
            <person name="Sun Q."/>
            <person name="Kim S."/>
        </authorList>
    </citation>
    <scope>NUCLEOTIDE SEQUENCE</scope>
    <source>
        <strain evidence="2">KCTC 12368</strain>
    </source>
</reference>
<keyword evidence="3" id="KW-1185">Reference proteome</keyword>